<proteinExistence type="predicted"/>
<dbReference type="SUPFAM" id="SSF53335">
    <property type="entry name" value="S-adenosyl-L-methionine-dependent methyltransferases"/>
    <property type="match status" value="1"/>
</dbReference>
<comment type="caution">
    <text evidence="2">The sequence shown here is derived from an EMBL/GenBank/DDBJ whole genome shotgun (WGS) entry which is preliminary data.</text>
</comment>
<dbReference type="AlphaFoldDB" id="A0A1F7GYX1"/>
<dbReference type="Proteomes" id="UP000177913">
    <property type="component" value="Unassembled WGS sequence"/>
</dbReference>
<reference evidence="2 3" key="1">
    <citation type="journal article" date="2016" name="Nat. Commun.">
        <title>Thousands of microbial genomes shed light on interconnected biogeochemical processes in an aquifer system.</title>
        <authorList>
            <person name="Anantharaman K."/>
            <person name="Brown C.T."/>
            <person name="Hug L.A."/>
            <person name="Sharon I."/>
            <person name="Castelle C.J."/>
            <person name="Probst A.J."/>
            <person name="Thomas B.C."/>
            <person name="Singh A."/>
            <person name="Wilkins M.J."/>
            <person name="Karaoz U."/>
            <person name="Brodie E.L."/>
            <person name="Williams K.H."/>
            <person name="Hubbard S.S."/>
            <person name="Banfield J.F."/>
        </authorList>
    </citation>
    <scope>NUCLEOTIDE SEQUENCE [LARGE SCALE GENOMIC DNA]</scope>
</reference>
<protein>
    <recommendedName>
        <fullName evidence="1">Methyltransferase FkbM domain-containing protein</fullName>
    </recommendedName>
</protein>
<dbReference type="NCBIfam" id="TIGR01444">
    <property type="entry name" value="fkbM_fam"/>
    <property type="match status" value="1"/>
</dbReference>
<dbReference type="Gene3D" id="3.40.50.150">
    <property type="entry name" value="Vaccinia Virus protein VP39"/>
    <property type="match status" value="1"/>
</dbReference>
<dbReference type="InterPro" id="IPR052514">
    <property type="entry name" value="SAM-dependent_MTase"/>
</dbReference>
<dbReference type="InterPro" id="IPR029063">
    <property type="entry name" value="SAM-dependent_MTases_sf"/>
</dbReference>
<name>A0A1F7GYX1_9BACT</name>
<evidence type="ECO:0000313" key="3">
    <source>
        <dbReference type="Proteomes" id="UP000177913"/>
    </source>
</evidence>
<feature type="domain" description="Methyltransferase FkbM" evidence="1">
    <location>
        <begin position="122"/>
        <end position="279"/>
    </location>
</feature>
<dbReference type="EMBL" id="MFZO01000037">
    <property type="protein sequence ID" value="OGK24249.1"/>
    <property type="molecule type" value="Genomic_DNA"/>
</dbReference>
<gene>
    <name evidence="2" type="ORF">A3C25_05985</name>
</gene>
<sequence length="348" mass="40555">MTNRLKKVLAKKISIRYPFHIINIPLITKLYNTAFSNSDSSLRRFVVSLPVLLIFYFLQRYSPFKSNGAFSYKLKNKYKTIFFNARNTQYQALYKDLFQHGYEPEVMALLDIIMPPSGTFYDIGANWGYFSMYVASKPGFKGRILAFEPFPSSYQDLKDVIEQAELTDTIECYPVALSNFEGNAHIQLPDHIHSGFATIRNNNSNFFSPRVKVTKLDTIDLLSPSVLKIDVEGSEYFVLIGGRNVLVKYKPMIIFENIRDFKDVDKTLKPLFFLKKLGYTFFIPCWLKQKKSHFVFLSPEDPRYSKPMDTLALIPITLEKRFLYYNQINIFACHKNNLPDLYKLFNKI</sequence>
<evidence type="ECO:0000313" key="2">
    <source>
        <dbReference type="EMBL" id="OGK24249.1"/>
    </source>
</evidence>
<dbReference type="InterPro" id="IPR006342">
    <property type="entry name" value="FkbM_mtfrase"/>
</dbReference>
<dbReference type="PANTHER" id="PTHR34203:SF15">
    <property type="entry name" value="SLL1173 PROTEIN"/>
    <property type="match status" value="1"/>
</dbReference>
<accession>A0A1F7GYX1</accession>
<dbReference type="Pfam" id="PF05050">
    <property type="entry name" value="Methyltransf_21"/>
    <property type="match status" value="1"/>
</dbReference>
<evidence type="ECO:0000259" key="1">
    <source>
        <dbReference type="Pfam" id="PF05050"/>
    </source>
</evidence>
<dbReference type="PANTHER" id="PTHR34203">
    <property type="entry name" value="METHYLTRANSFERASE, FKBM FAMILY PROTEIN"/>
    <property type="match status" value="1"/>
</dbReference>
<organism evidence="2 3">
    <name type="scientific">Candidatus Roizmanbacteria bacterium RIFCSPHIGHO2_02_FULL_38_11</name>
    <dbReference type="NCBI Taxonomy" id="1802039"/>
    <lineage>
        <taxon>Bacteria</taxon>
        <taxon>Candidatus Roizmaniibacteriota</taxon>
    </lineage>
</organism>